<name>A0A9P4XZ19_CRYP1</name>
<organism evidence="1 2">
    <name type="scientific">Cryphonectria parasitica (strain ATCC 38755 / EP155)</name>
    <dbReference type="NCBI Taxonomy" id="660469"/>
    <lineage>
        <taxon>Eukaryota</taxon>
        <taxon>Fungi</taxon>
        <taxon>Dikarya</taxon>
        <taxon>Ascomycota</taxon>
        <taxon>Pezizomycotina</taxon>
        <taxon>Sordariomycetes</taxon>
        <taxon>Sordariomycetidae</taxon>
        <taxon>Diaporthales</taxon>
        <taxon>Cryphonectriaceae</taxon>
        <taxon>Cryphonectria-Endothia species complex</taxon>
        <taxon>Cryphonectria</taxon>
    </lineage>
</organism>
<dbReference type="Proteomes" id="UP000803844">
    <property type="component" value="Unassembled WGS sequence"/>
</dbReference>
<evidence type="ECO:0000313" key="2">
    <source>
        <dbReference type="Proteomes" id="UP000803844"/>
    </source>
</evidence>
<reference evidence="1" key="1">
    <citation type="journal article" date="2020" name="Phytopathology">
        <title>Genome sequence of the chestnut blight fungus Cryphonectria parasitica EP155: A fundamental resource for an archetypical invasive plant pathogen.</title>
        <authorList>
            <person name="Crouch J.A."/>
            <person name="Dawe A."/>
            <person name="Aerts A."/>
            <person name="Barry K."/>
            <person name="Churchill A.C.L."/>
            <person name="Grimwood J."/>
            <person name="Hillman B."/>
            <person name="Milgroom M.G."/>
            <person name="Pangilinan J."/>
            <person name="Smith M."/>
            <person name="Salamov A."/>
            <person name="Schmutz J."/>
            <person name="Yadav J."/>
            <person name="Grigoriev I.V."/>
            <person name="Nuss D."/>
        </authorList>
    </citation>
    <scope>NUCLEOTIDE SEQUENCE</scope>
    <source>
        <strain evidence="1">EP155</strain>
    </source>
</reference>
<dbReference type="GeneID" id="63842832"/>
<dbReference type="EMBL" id="MU032349">
    <property type="protein sequence ID" value="KAF3763526.1"/>
    <property type="molecule type" value="Genomic_DNA"/>
</dbReference>
<dbReference type="AlphaFoldDB" id="A0A9P4XZ19"/>
<sequence>MTFKTFLGAAADEVANLQSRVAAMASQFPSNEMYWASLSLADAFAQLNSLRLSQTTHPADDAARVDDKDRQLHLDCGSSTAEDTPSVHRRLHFDCGSSTAENTPSVPTEEKWPYLDCCNLVAVDSASNKFNNSPLWIHKATYEALSGTRESCVGPEGDVVSGSLSLSINTDPDAGENSSGNAATFIGPYHPCCMSAPRRSRRKQLLPWLSAKLEMADLAVRVEYGERALRPTRATAVYIDKLMAALDQGEAK</sequence>
<comment type="caution">
    <text evidence="1">The sequence shown here is derived from an EMBL/GenBank/DDBJ whole genome shotgun (WGS) entry which is preliminary data.</text>
</comment>
<protein>
    <submittedName>
        <fullName evidence="1">Uncharacterized protein</fullName>
    </submittedName>
</protein>
<accession>A0A9P4XZ19</accession>
<keyword evidence="2" id="KW-1185">Reference proteome</keyword>
<proteinExistence type="predicted"/>
<dbReference type="RefSeq" id="XP_040774487.1">
    <property type="nucleotide sequence ID" value="XM_040925703.1"/>
</dbReference>
<evidence type="ECO:0000313" key="1">
    <source>
        <dbReference type="EMBL" id="KAF3763526.1"/>
    </source>
</evidence>
<gene>
    <name evidence="1" type="ORF">M406DRAFT_74121</name>
</gene>